<dbReference type="InterPro" id="IPR003594">
    <property type="entry name" value="HATPase_dom"/>
</dbReference>
<dbReference type="InterPro" id="IPR036890">
    <property type="entry name" value="HATPase_C_sf"/>
</dbReference>
<keyword evidence="6" id="KW-0472">Membrane</keyword>
<evidence type="ECO:0000256" key="4">
    <source>
        <dbReference type="ARBA" id="ARBA00022840"/>
    </source>
</evidence>
<evidence type="ECO:0000256" key="3">
    <source>
        <dbReference type="ARBA" id="ARBA00022777"/>
    </source>
</evidence>
<evidence type="ECO:0000256" key="2">
    <source>
        <dbReference type="ARBA" id="ARBA00022741"/>
    </source>
</evidence>
<keyword evidence="6" id="KW-0812">Transmembrane</keyword>
<dbReference type="GO" id="GO:0005524">
    <property type="term" value="F:ATP binding"/>
    <property type="evidence" value="ECO:0007669"/>
    <property type="project" value="UniProtKB-KW"/>
</dbReference>
<feature type="domain" description="Histidine kinase" evidence="7">
    <location>
        <begin position="127"/>
        <end position="306"/>
    </location>
</feature>
<dbReference type="GO" id="GO:0016301">
    <property type="term" value="F:kinase activity"/>
    <property type="evidence" value="ECO:0007669"/>
    <property type="project" value="UniProtKB-KW"/>
</dbReference>
<evidence type="ECO:0000259" key="7">
    <source>
        <dbReference type="PROSITE" id="PS50109"/>
    </source>
</evidence>
<evidence type="ECO:0000256" key="5">
    <source>
        <dbReference type="ARBA" id="ARBA00023012"/>
    </source>
</evidence>
<dbReference type="InterPro" id="IPR005467">
    <property type="entry name" value="His_kinase_dom"/>
</dbReference>
<evidence type="ECO:0000256" key="6">
    <source>
        <dbReference type="SAM" id="Phobius"/>
    </source>
</evidence>
<comment type="caution">
    <text evidence="8">The sequence shown here is derived from an EMBL/GenBank/DDBJ whole genome shotgun (WGS) entry which is preliminary data.</text>
</comment>
<dbReference type="PANTHER" id="PTHR43065">
    <property type="entry name" value="SENSOR HISTIDINE KINASE"/>
    <property type="match status" value="1"/>
</dbReference>
<dbReference type="Pfam" id="PF02518">
    <property type="entry name" value="HATPase_c"/>
    <property type="match status" value="1"/>
</dbReference>
<evidence type="ECO:0000313" key="8">
    <source>
        <dbReference type="EMBL" id="EJW99831.1"/>
    </source>
</evidence>
<protein>
    <submittedName>
        <fullName evidence="8">Two-component system sensor histidine kinase</fullName>
    </submittedName>
</protein>
<reference evidence="8" key="1">
    <citation type="journal article" date="2012" name="PLoS ONE">
        <title>Gene sets for utilization of primary and secondary nutrition supplies in the distal gut of endangered iberian lynx.</title>
        <authorList>
            <person name="Alcaide M."/>
            <person name="Messina E."/>
            <person name="Richter M."/>
            <person name="Bargiela R."/>
            <person name="Peplies J."/>
            <person name="Huws S.A."/>
            <person name="Newbold C.J."/>
            <person name="Golyshin P.N."/>
            <person name="Simon M.A."/>
            <person name="Lopez G."/>
            <person name="Yakimov M.M."/>
            <person name="Ferrer M."/>
        </authorList>
    </citation>
    <scope>NUCLEOTIDE SEQUENCE</scope>
</reference>
<name>J9FXX2_9ZZZZ</name>
<keyword evidence="5" id="KW-0902">Two-component regulatory system</keyword>
<dbReference type="EMBL" id="AMCI01003643">
    <property type="protein sequence ID" value="EJW99831.1"/>
    <property type="molecule type" value="Genomic_DNA"/>
</dbReference>
<dbReference type="Gene3D" id="3.30.565.10">
    <property type="entry name" value="Histidine kinase-like ATPase, C-terminal domain"/>
    <property type="match status" value="1"/>
</dbReference>
<keyword evidence="1" id="KW-0808">Transferase</keyword>
<feature type="non-terminal residue" evidence="8">
    <location>
        <position position="306"/>
    </location>
</feature>
<organism evidence="8">
    <name type="scientific">gut metagenome</name>
    <dbReference type="NCBI Taxonomy" id="749906"/>
    <lineage>
        <taxon>unclassified sequences</taxon>
        <taxon>metagenomes</taxon>
        <taxon>organismal metagenomes</taxon>
    </lineage>
</organism>
<keyword evidence="4" id="KW-0067">ATP-binding</keyword>
<dbReference type="GO" id="GO:0000160">
    <property type="term" value="P:phosphorelay signal transduction system"/>
    <property type="evidence" value="ECO:0007669"/>
    <property type="project" value="UniProtKB-KW"/>
</dbReference>
<dbReference type="SUPFAM" id="SSF55874">
    <property type="entry name" value="ATPase domain of HSP90 chaperone/DNA topoisomerase II/histidine kinase"/>
    <property type="match status" value="1"/>
</dbReference>
<accession>J9FXX2</accession>
<feature type="transmembrane region" description="Helical" evidence="6">
    <location>
        <begin position="36"/>
        <end position="55"/>
    </location>
</feature>
<proteinExistence type="predicted"/>
<gene>
    <name evidence="8" type="ORF">EVA_12067</name>
</gene>
<dbReference type="AlphaFoldDB" id="J9FXX2"/>
<evidence type="ECO:0000256" key="1">
    <source>
        <dbReference type="ARBA" id="ARBA00022679"/>
    </source>
</evidence>
<dbReference type="PANTHER" id="PTHR43065:SF46">
    <property type="entry name" value="C4-DICARBOXYLATE TRANSPORT SENSOR PROTEIN DCTB"/>
    <property type="match status" value="1"/>
</dbReference>
<dbReference type="PROSITE" id="PS50109">
    <property type="entry name" value="HIS_KIN"/>
    <property type="match status" value="1"/>
</dbReference>
<keyword evidence="3 8" id="KW-0418">Kinase</keyword>
<keyword evidence="6" id="KW-1133">Transmembrane helix</keyword>
<sequence length="306" mass="35391">MFSTRLYLRILLSVLLIVLTLGLGLAGILTRQATILGTLALLLGGWLIGALVHYLNSYNRKLKLFFDSIDDDESMLYFPDHIGPQEQRYLYATFNRIYALISAHKKHEFERELHQKEYESWEKLMRVLTHEIMNSITPIVSLSETLLRYFQEDRESQPDQTIADPTHGKVVRGLKTIQCQGQNLIDFTESYRQFSGLRTPERKLFSLTGLIEHLLLLHQEDLQRQHIDLTVDLYQPEITIYADEKMLSQVLINLLKNAMQALTDQEDKKIQLTVTDQGRSLRIQLTDNGPGIPSNLLDDIFIPFFT</sequence>
<keyword evidence="2" id="KW-0547">Nucleotide-binding</keyword>